<reference evidence="1 2" key="1">
    <citation type="submission" date="2024-06" db="EMBL/GenBank/DDBJ databases">
        <title>The Natural Products Discovery Center: Release of the First 8490 Sequenced Strains for Exploring Actinobacteria Biosynthetic Diversity.</title>
        <authorList>
            <person name="Kalkreuter E."/>
            <person name="Kautsar S.A."/>
            <person name="Yang D."/>
            <person name="Bader C.D."/>
            <person name="Teijaro C.N."/>
            <person name="Fluegel L."/>
            <person name="Davis C.M."/>
            <person name="Simpson J.R."/>
            <person name="Lauterbach L."/>
            <person name="Steele A.D."/>
            <person name="Gui C."/>
            <person name="Meng S."/>
            <person name="Li G."/>
            <person name="Viehrig K."/>
            <person name="Ye F."/>
            <person name="Su P."/>
            <person name="Kiefer A.F."/>
            <person name="Nichols A."/>
            <person name="Cepeda A.J."/>
            <person name="Yan W."/>
            <person name="Fan B."/>
            <person name="Jiang Y."/>
            <person name="Adhikari A."/>
            <person name="Zheng C.-J."/>
            <person name="Schuster L."/>
            <person name="Cowan T.M."/>
            <person name="Smanski M.J."/>
            <person name="Chevrette M.G."/>
            <person name="De Carvalho L.P.S."/>
            <person name="Shen B."/>
        </authorList>
    </citation>
    <scope>NUCLEOTIDE SEQUENCE [LARGE SCALE GENOMIC DNA]</scope>
    <source>
        <strain evidence="1 2">NPDC048946</strain>
    </source>
</reference>
<proteinExistence type="predicted"/>
<evidence type="ECO:0000313" key="1">
    <source>
        <dbReference type="EMBL" id="MEU8139573.1"/>
    </source>
</evidence>
<dbReference type="EMBL" id="JBEZFP010000184">
    <property type="protein sequence ID" value="MEU8139573.1"/>
    <property type="molecule type" value="Genomic_DNA"/>
</dbReference>
<comment type="caution">
    <text evidence="1">The sequence shown here is derived from an EMBL/GenBank/DDBJ whole genome shotgun (WGS) entry which is preliminary data.</text>
</comment>
<sequence>MVSALVAPKMIDIIRRSLPEPMRSDFDADVRRTDMSRLQGVLRLWRARGAARNDPERIRRLETAVRTDPDSGAVTWTAAVPRA</sequence>
<dbReference type="Proteomes" id="UP001551482">
    <property type="component" value="Unassembled WGS sequence"/>
</dbReference>
<dbReference type="RefSeq" id="WP_358363754.1">
    <property type="nucleotide sequence ID" value="NZ_JBEZFP010000184.1"/>
</dbReference>
<accession>A0ABV3DUZ4</accession>
<organism evidence="1 2">
    <name type="scientific">Streptodolium elevatio</name>
    <dbReference type="NCBI Taxonomy" id="3157996"/>
    <lineage>
        <taxon>Bacteria</taxon>
        <taxon>Bacillati</taxon>
        <taxon>Actinomycetota</taxon>
        <taxon>Actinomycetes</taxon>
        <taxon>Kitasatosporales</taxon>
        <taxon>Streptomycetaceae</taxon>
        <taxon>Streptodolium</taxon>
    </lineage>
</organism>
<name>A0ABV3DUZ4_9ACTN</name>
<evidence type="ECO:0000313" key="2">
    <source>
        <dbReference type="Proteomes" id="UP001551482"/>
    </source>
</evidence>
<gene>
    <name evidence="1" type="ORF">AB0C36_39525</name>
</gene>
<keyword evidence="2" id="KW-1185">Reference proteome</keyword>
<protein>
    <submittedName>
        <fullName evidence="1">Uncharacterized protein</fullName>
    </submittedName>
</protein>